<reference evidence="2 3" key="1">
    <citation type="journal article" date="2019" name="Int. J. Syst. Evol. Microbiol.">
        <title>The Global Catalogue of Microorganisms (GCM) 10K type strain sequencing project: providing services to taxonomists for standard genome sequencing and annotation.</title>
        <authorList>
            <consortium name="The Broad Institute Genomics Platform"/>
            <consortium name="The Broad Institute Genome Sequencing Center for Infectious Disease"/>
            <person name="Wu L."/>
            <person name="Ma J."/>
        </authorList>
    </citation>
    <scope>NUCLEOTIDE SEQUENCE [LARGE SCALE GENOMIC DNA]</scope>
    <source>
        <strain evidence="2 3">JCM 16002</strain>
    </source>
</reference>
<comment type="caution">
    <text evidence="2">The sequence shown here is derived from an EMBL/GenBank/DDBJ whole genome shotgun (WGS) entry which is preliminary data.</text>
</comment>
<dbReference type="Proteomes" id="UP001500383">
    <property type="component" value="Unassembled WGS sequence"/>
</dbReference>
<dbReference type="InterPro" id="IPR011991">
    <property type="entry name" value="ArsR-like_HTH"/>
</dbReference>
<dbReference type="Gene3D" id="1.10.10.10">
    <property type="entry name" value="Winged helix-like DNA-binding domain superfamily/Winged helix DNA-binding domain"/>
    <property type="match status" value="1"/>
</dbReference>
<sequence length="647" mass="70850">MDVSSTAAPELVSTEPDPPTTITVVDTAALAELAALLADSTVRAWALAPTQGDNQAIQVGSGNADQLVRRARLGTEAATWAIVAQPRPELVALDIDECAELVVPEIRQAAADTATVVVAAVASGRDDCLHLWCIPATRHGRDELLRRVALIREHHRLPAAAIDHREGKAIRLPGSVSLKPEGRPAQLVDLETGKATDVRTVIRAVQASLPRDARGSAPQRLRRRQPAPSAIPLPLPVDDGTRLVTEAPRAWRRRAQFTPEDWAILNDDTRRDRSAAATDAAWVLWRHGIRSATAALWWYQRTAAFGKFRQRDEVSRRDDRTSDWSACRQHWAAIARRARAFRPEIPESDRRTLDAAREEIRWWGDADLQAAAAVVIDRFSDGYGLASRPIARRDLQLALHLSDGAASDRLAALVKRGLLVVSHPWSSTTPREATRYDLAVPATTYRGETDHDVTSPAVPLQHPLWGLLRHTSRRTLLTLLRHPASPTRQLAALLGLPPGDATHGVLHLLRQLEDAGLATRAGTGRGTLWSAASTLDLDAASRRTGALTRAQELAARICGERACWHAESHAETARTLRGLHVLRARLTHAEARGQRPRPHPAPRHRTHPRPPRRAAPRGRHSPPVGPTAATPARERRPSHAPRSAPPL</sequence>
<protein>
    <submittedName>
        <fullName evidence="2">Uncharacterized protein</fullName>
    </submittedName>
</protein>
<dbReference type="SUPFAM" id="SSF46785">
    <property type="entry name" value="Winged helix' DNA-binding domain"/>
    <property type="match status" value="1"/>
</dbReference>
<dbReference type="InterPro" id="IPR036388">
    <property type="entry name" value="WH-like_DNA-bd_sf"/>
</dbReference>
<feature type="region of interest" description="Disordered" evidence="1">
    <location>
        <begin position="1"/>
        <end position="20"/>
    </location>
</feature>
<accession>A0ABN2J8F9</accession>
<proteinExistence type="predicted"/>
<evidence type="ECO:0000256" key="1">
    <source>
        <dbReference type="SAM" id="MobiDB-lite"/>
    </source>
</evidence>
<gene>
    <name evidence="2" type="ORF">GCM10009831_32760</name>
</gene>
<organism evidence="2 3">
    <name type="scientific">Dietzia cercidiphylli</name>
    <dbReference type="NCBI Taxonomy" id="498199"/>
    <lineage>
        <taxon>Bacteria</taxon>
        <taxon>Bacillati</taxon>
        <taxon>Actinomycetota</taxon>
        <taxon>Actinomycetes</taxon>
        <taxon>Mycobacteriales</taxon>
        <taxon>Dietziaceae</taxon>
        <taxon>Dietzia</taxon>
    </lineage>
</organism>
<evidence type="ECO:0000313" key="3">
    <source>
        <dbReference type="Proteomes" id="UP001500383"/>
    </source>
</evidence>
<keyword evidence="3" id="KW-1185">Reference proteome</keyword>
<name>A0ABN2J8F9_9ACTN</name>
<dbReference type="InterPro" id="IPR036390">
    <property type="entry name" value="WH_DNA-bd_sf"/>
</dbReference>
<feature type="compositionally biased region" description="Basic residues" evidence="1">
    <location>
        <begin position="594"/>
        <end position="620"/>
    </location>
</feature>
<feature type="region of interest" description="Disordered" evidence="1">
    <location>
        <begin position="211"/>
        <end position="238"/>
    </location>
</feature>
<feature type="region of interest" description="Disordered" evidence="1">
    <location>
        <begin position="589"/>
        <end position="647"/>
    </location>
</feature>
<evidence type="ECO:0000313" key="2">
    <source>
        <dbReference type="EMBL" id="GAA1720109.1"/>
    </source>
</evidence>
<dbReference type="EMBL" id="BAAAQG010000022">
    <property type="protein sequence ID" value="GAA1720109.1"/>
    <property type="molecule type" value="Genomic_DNA"/>
</dbReference>
<dbReference type="CDD" id="cd00090">
    <property type="entry name" value="HTH_ARSR"/>
    <property type="match status" value="1"/>
</dbReference>